<dbReference type="Gene3D" id="3.40.50.720">
    <property type="entry name" value="NAD(P)-binding Rossmann-like Domain"/>
    <property type="match status" value="1"/>
</dbReference>
<feature type="domain" description="NAD-dependent epimerase/dehydratase" evidence="2">
    <location>
        <begin position="3"/>
        <end position="229"/>
    </location>
</feature>
<proteinExistence type="inferred from homology"/>
<evidence type="ECO:0000313" key="4">
    <source>
        <dbReference type="Proteomes" id="UP000665561"/>
    </source>
</evidence>
<sequence>MKILVTGGYGFIGSFVAEKFANEGHEVIIIDNLVSGNVKNCSFRHISYIADVESPICETIFQNHKVDVIVHLAAQVNVVTSMENPYADTKSNILGLTNILQLAAKYKISKLVFASSAAVYGLNENIPLSEDVPCQPVSPYGINKLLGEYYCEKWSEIYQLNTLCFRFANVYGPRQGSIGEGGVISIFMERLRDGKELFVYGTGEQTRDFIYVEDVADAIYRACQSNATGVMNLSTNTESSVNQLIAILSGLQPIASVTYTAPRIGDIDRSTLDNSLVKTSLDWEPQFNLTDGLNRTYAWFANATPVPQKGHGNAKETTLLDEASIQNDLINSSLSRNIRSLYLSQGTNYLEGVPVLKPDVFHAVIRSRERAKQKFNTAFSLLSLDSQIMNSPSLLENVNNLLRDSDYLGLTEDGRLFILLSNATVYDAAIVVERLKLNGVASQVLTEEDRYYAKLVHEYALQ</sequence>
<dbReference type="Gene3D" id="3.90.25.10">
    <property type="entry name" value="UDP-galactose 4-epimerase, domain 1"/>
    <property type="match status" value="1"/>
</dbReference>
<accession>A0ABW9XNR6</accession>
<evidence type="ECO:0000313" key="3">
    <source>
        <dbReference type="EMBL" id="NBD24216.1"/>
    </source>
</evidence>
<dbReference type="EMBL" id="JAAAMV010000005">
    <property type="protein sequence ID" value="NBD24216.1"/>
    <property type="molecule type" value="Genomic_DNA"/>
</dbReference>
<evidence type="ECO:0000256" key="1">
    <source>
        <dbReference type="ARBA" id="ARBA00007637"/>
    </source>
</evidence>
<dbReference type="PANTHER" id="PTHR43000">
    <property type="entry name" value="DTDP-D-GLUCOSE 4,6-DEHYDRATASE-RELATED"/>
    <property type="match status" value="1"/>
</dbReference>
<dbReference type="RefSeq" id="WP_161743020.1">
    <property type="nucleotide sequence ID" value="NZ_JAAAMV010000005.1"/>
</dbReference>
<dbReference type="Proteomes" id="UP000665561">
    <property type="component" value="Unassembled WGS sequence"/>
</dbReference>
<dbReference type="InterPro" id="IPR001509">
    <property type="entry name" value="Epimerase_deHydtase"/>
</dbReference>
<dbReference type="InterPro" id="IPR036291">
    <property type="entry name" value="NAD(P)-bd_dom_sf"/>
</dbReference>
<gene>
    <name evidence="3" type="ORF">GT019_10045</name>
</gene>
<organism evidence="3 4">
    <name type="scientific">Paenibacillus glycinis</name>
    <dbReference type="NCBI Taxonomy" id="2697035"/>
    <lineage>
        <taxon>Bacteria</taxon>
        <taxon>Bacillati</taxon>
        <taxon>Bacillota</taxon>
        <taxon>Bacilli</taxon>
        <taxon>Bacillales</taxon>
        <taxon>Paenibacillaceae</taxon>
        <taxon>Paenibacillus</taxon>
    </lineage>
</organism>
<protein>
    <submittedName>
        <fullName evidence="3">NAD-dependent epimerase/dehydratase family protein</fullName>
    </submittedName>
</protein>
<keyword evidence="4" id="KW-1185">Reference proteome</keyword>
<reference evidence="3 4" key="1">
    <citation type="submission" date="2020-01" db="EMBL/GenBank/DDBJ databases">
        <title>Paenibacillus soybeanensis sp. nov. isolated from the nodules of soybean (Glycine max(L.) Merr).</title>
        <authorList>
            <person name="Wang H."/>
        </authorList>
    </citation>
    <scope>NUCLEOTIDE SEQUENCE [LARGE SCALE GENOMIC DNA]</scope>
    <source>
        <strain evidence="3 4">T1</strain>
    </source>
</reference>
<comment type="caution">
    <text evidence="3">The sequence shown here is derived from an EMBL/GenBank/DDBJ whole genome shotgun (WGS) entry which is preliminary data.</text>
</comment>
<name>A0ABW9XNR6_9BACL</name>
<dbReference type="SUPFAM" id="SSF51735">
    <property type="entry name" value="NAD(P)-binding Rossmann-fold domains"/>
    <property type="match status" value="1"/>
</dbReference>
<evidence type="ECO:0000259" key="2">
    <source>
        <dbReference type="Pfam" id="PF01370"/>
    </source>
</evidence>
<comment type="similarity">
    <text evidence="1">Belongs to the NAD(P)-dependent epimerase/dehydratase family.</text>
</comment>
<dbReference type="Pfam" id="PF01370">
    <property type="entry name" value="Epimerase"/>
    <property type="match status" value="1"/>
</dbReference>